<dbReference type="Proteomes" id="UP000828390">
    <property type="component" value="Unassembled WGS sequence"/>
</dbReference>
<accession>A0A9D4FBT4</accession>
<organism evidence="1 2">
    <name type="scientific">Dreissena polymorpha</name>
    <name type="common">Zebra mussel</name>
    <name type="synonym">Mytilus polymorpha</name>
    <dbReference type="NCBI Taxonomy" id="45954"/>
    <lineage>
        <taxon>Eukaryota</taxon>
        <taxon>Metazoa</taxon>
        <taxon>Spiralia</taxon>
        <taxon>Lophotrochozoa</taxon>
        <taxon>Mollusca</taxon>
        <taxon>Bivalvia</taxon>
        <taxon>Autobranchia</taxon>
        <taxon>Heteroconchia</taxon>
        <taxon>Euheterodonta</taxon>
        <taxon>Imparidentia</taxon>
        <taxon>Neoheterodontei</taxon>
        <taxon>Myida</taxon>
        <taxon>Dreissenoidea</taxon>
        <taxon>Dreissenidae</taxon>
        <taxon>Dreissena</taxon>
    </lineage>
</organism>
<reference evidence="1" key="1">
    <citation type="journal article" date="2019" name="bioRxiv">
        <title>The Genome of the Zebra Mussel, Dreissena polymorpha: A Resource for Invasive Species Research.</title>
        <authorList>
            <person name="McCartney M.A."/>
            <person name="Auch B."/>
            <person name="Kono T."/>
            <person name="Mallez S."/>
            <person name="Zhang Y."/>
            <person name="Obille A."/>
            <person name="Becker A."/>
            <person name="Abrahante J.E."/>
            <person name="Garbe J."/>
            <person name="Badalamenti J.P."/>
            <person name="Herman A."/>
            <person name="Mangelson H."/>
            <person name="Liachko I."/>
            <person name="Sullivan S."/>
            <person name="Sone E.D."/>
            <person name="Koren S."/>
            <person name="Silverstein K.A.T."/>
            <person name="Beckman K.B."/>
            <person name="Gohl D.M."/>
        </authorList>
    </citation>
    <scope>NUCLEOTIDE SEQUENCE</scope>
    <source>
        <strain evidence="1">Duluth1</strain>
        <tissue evidence="1">Whole animal</tissue>
    </source>
</reference>
<gene>
    <name evidence="1" type="ORF">DPMN_146464</name>
</gene>
<dbReference type="EMBL" id="JAIWYP010000007">
    <property type="protein sequence ID" value="KAH3792962.1"/>
    <property type="molecule type" value="Genomic_DNA"/>
</dbReference>
<keyword evidence="2" id="KW-1185">Reference proteome</keyword>
<name>A0A9D4FBT4_DREPO</name>
<reference evidence="1" key="2">
    <citation type="submission" date="2020-11" db="EMBL/GenBank/DDBJ databases">
        <authorList>
            <person name="McCartney M.A."/>
            <person name="Auch B."/>
            <person name="Kono T."/>
            <person name="Mallez S."/>
            <person name="Becker A."/>
            <person name="Gohl D.M."/>
            <person name="Silverstein K.A.T."/>
            <person name="Koren S."/>
            <person name="Bechman K.B."/>
            <person name="Herman A."/>
            <person name="Abrahante J.E."/>
            <person name="Garbe J."/>
        </authorList>
    </citation>
    <scope>NUCLEOTIDE SEQUENCE</scope>
    <source>
        <strain evidence="1">Duluth1</strain>
        <tissue evidence="1">Whole animal</tissue>
    </source>
</reference>
<sequence length="113" mass="12476">MSKITVSMTHRCEHLLIYSSQTDHNRLSQFSFSHICTLPAMLAQCRIRSGSCSSESHVPYVHGSAFTHCHGNPAAGRLALIQNCSCSPFSNPCTNLYGDKYAWIVRTSSQPTV</sequence>
<proteinExistence type="predicted"/>
<evidence type="ECO:0000313" key="1">
    <source>
        <dbReference type="EMBL" id="KAH3792962.1"/>
    </source>
</evidence>
<comment type="caution">
    <text evidence="1">The sequence shown here is derived from an EMBL/GenBank/DDBJ whole genome shotgun (WGS) entry which is preliminary data.</text>
</comment>
<dbReference type="AlphaFoldDB" id="A0A9D4FBT4"/>
<evidence type="ECO:0000313" key="2">
    <source>
        <dbReference type="Proteomes" id="UP000828390"/>
    </source>
</evidence>
<protein>
    <submittedName>
        <fullName evidence="1">Uncharacterized protein</fullName>
    </submittedName>
</protein>